<evidence type="ECO:0000256" key="1">
    <source>
        <dbReference type="SAM" id="MobiDB-lite"/>
    </source>
</evidence>
<accession>G2R8D6</accession>
<dbReference type="KEGG" id="ttt:THITE_2145404"/>
<feature type="compositionally biased region" description="Acidic residues" evidence="1">
    <location>
        <begin position="175"/>
        <end position="187"/>
    </location>
</feature>
<dbReference type="EMBL" id="CP003011">
    <property type="protein sequence ID" value="AEO68194.1"/>
    <property type="molecule type" value="Genomic_DNA"/>
</dbReference>
<dbReference type="PANTHER" id="PTHR24216:SF65">
    <property type="entry name" value="PAXILLIN-LIKE PROTEIN 1"/>
    <property type="match status" value="1"/>
</dbReference>
<gene>
    <name evidence="2" type="ORF">THITE_2145404</name>
</gene>
<feature type="region of interest" description="Disordered" evidence="1">
    <location>
        <begin position="118"/>
        <end position="201"/>
    </location>
</feature>
<dbReference type="AlphaFoldDB" id="G2R8D6"/>
<sequence length="1125" mass="122972">MQEENAARYAELLRTARFRDVLRGGGGNGEGDAGGVLAVKLAMAWFGLPVAPIGRGLGGSEDEEDESGDEKEREGQALRFLNGYSGERAYGRDVGLRRPDPILETYFVKPTRRARLGKRTSWGGTASLSLRGGEAASQEEDDAPPASGASSPPVEDESTPQPGQLRLRGGGPFDDSTDDNSGLDDEGDTGKNPSRWSSEDDFTKSLYTPLGGISSGTEKQWVPLYGYQGVVWFRLDLLYTFVDAVDRLLGLDNRAGVTYSLYLLDKEKSYTSQAERDAFLSDLNGNGLTIWPSGAGDYSHDQLAWEWVLDRLGVVEEGKEPEYHRKALFVAGPADPVPWTWQPRPSHRVLKLVLDWANAPEMNRPDVAYIRMPENPKDVVYTNQFGPWMAQVCRVLAAGRIPGRPGYPAIPDAWFTVESKDRESSAVGTYGGLAFLPQLWASIIAHWQKDKSTPVTLVARTPRTISDRWHLFLPGLAHPYEKQYILHSEVDDVKTVRRRIVSLLKNSMSSDSYRRIRSLEVHVPGAGFFIVSEAAPELVVSMTADDPDSAFQPVVDRLVHWKRWLEAMPGVPPVSNGLGLFPQFIALRPVFDEYTICDGDETAEPLTWDPDATSVSQFRRLVARVWTANASSRRNVPTRSWIAITQGRPRKAASKKGSADVAGNKPRLLVGPSTTDTEWYAIRSMIVEPDVFVSPVAETNLPRFGDSITGQPFGYRDIYDTPRALLYQALEKDQFPSSARHFDWQLWGEDVTPQLKTVRPWEEQPESLSAFYEHDEFPLKPPPGTRQVSAYRDAHETGEPRNRPVERTAGFQVVTDVERGQRLREYSYAHPLDVQMHTSIPINAPPVDALLNLRQDSVPVVSLSVLTPTEVRRLQRDYHDMRNLVLSRTERCPYADCDAMYPANQPSAMQQHLQEKHRATAAAAPAPAPAPPPPAAAGAAAPPPAKPARKPKAKASAKAKPTPPAKPKQPAAAAAAAATPAPRSAKPARKQPPTIPPSSRVTRSAAAARSSTASSSASAPQAAAAATTTTTPTTITAIITNDTTTTTTNNNNDVETAATTTSEIPAHHTAKAARTVTYAEPLVRDASPASPASPAVGVGGLRRGQRRLAPAIRARARPEHVRARA</sequence>
<dbReference type="eggNOG" id="ENOG502S79B">
    <property type="taxonomic scope" value="Eukaryota"/>
</dbReference>
<dbReference type="PANTHER" id="PTHR24216">
    <property type="entry name" value="PAXILLIN-RELATED"/>
    <property type="match status" value="1"/>
</dbReference>
<feature type="region of interest" description="Disordered" evidence="1">
    <location>
        <begin position="907"/>
        <end position="1029"/>
    </location>
</feature>
<dbReference type="GeneID" id="11519849"/>
<feature type="compositionally biased region" description="Low complexity" evidence="1">
    <location>
        <begin position="968"/>
        <end position="985"/>
    </location>
</feature>
<evidence type="ECO:0000313" key="3">
    <source>
        <dbReference type="Proteomes" id="UP000008181"/>
    </source>
</evidence>
<evidence type="ECO:0000313" key="2">
    <source>
        <dbReference type="EMBL" id="AEO68194.1"/>
    </source>
</evidence>
<organism evidence="2 3">
    <name type="scientific">Thermothielavioides terrestris (strain ATCC 38088 / NRRL 8126)</name>
    <name type="common">Thielavia terrestris</name>
    <dbReference type="NCBI Taxonomy" id="578455"/>
    <lineage>
        <taxon>Eukaryota</taxon>
        <taxon>Fungi</taxon>
        <taxon>Dikarya</taxon>
        <taxon>Ascomycota</taxon>
        <taxon>Pezizomycotina</taxon>
        <taxon>Sordariomycetes</taxon>
        <taxon>Sordariomycetidae</taxon>
        <taxon>Sordariales</taxon>
        <taxon>Chaetomiaceae</taxon>
        <taxon>Thermothielavioides</taxon>
        <taxon>Thermothielavioides terrestris</taxon>
    </lineage>
</organism>
<feature type="compositionally biased region" description="Acidic residues" evidence="1">
    <location>
        <begin position="60"/>
        <end position="69"/>
    </location>
</feature>
<keyword evidence="3" id="KW-1185">Reference proteome</keyword>
<proteinExistence type="predicted"/>
<feature type="compositionally biased region" description="Low complexity" evidence="1">
    <location>
        <begin position="998"/>
        <end position="1029"/>
    </location>
</feature>
<feature type="region of interest" description="Disordered" evidence="1">
    <location>
        <begin position="54"/>
        <end position="80"/>
    </location>
</feature>
<dbReference type="RefSeq" id="XP_003654530.1">
    <property type="nucleotide sequence ID" value="XM_003654482.1"/>
</dbReference>
<protein>
    <submittedName>
        <fullName evidence="2">Uncharacterized protein</fullName>
    </submittedName>
</protein>
<feature type="compositionally biased region" description="Basic residues" evidence="1">
    <location>
        <begin position="947"/>
        <end position="957"/>
    </location>
</feature>
<dbReference type="Proteomes" id="UP000008181">
    <property type="component" value="Chromosome 3"/>
</dbReference>
<name>G2R8D6_THETT</name>
<dbReference type="OrthoDB" id="4850289at2759"/>
<dbReference type="HOGENOM" id="CLU_276075_0_0_1"/>
<feature type="compositionally biased region" description="Pro residues" evidence="1">
    <location>
        <begin position="926"/>
        <end position="946"/>
    </location>
</feature>
<reference evidence="2 3" key="1">
    <citation type="journal article" date="2011" name="Nat. Biotechnol.">
        <title>Comparative genomic analysis of the thermophilic biomass-degrading fungi Myceliophthora thermophila and Thielavia terrestris.</title>
        <authorList>
            <person name="Berka R.M."/>
            <person name="Grigoriev I.V."/>
            <person name="Otillar R."/>
            <person name="Salamov A."/>
            <person name="Grimwood J."/>
            <person name="Reid I."/>
            <person name="Ishmael N."/>
            <person name="John T."/>
            <person name="Darmond C."/>
            <person name="Moisan M.-C."/>
            <person name="Henrissat B."/>
            <person name="Coutinho P.M."/>
            <person name="Lombard V."/>
            <person name="Natvig D.O."/>
            <person name="Lindquist E."/>
            <person name="Schmutz J."/>
            <person name="Lucas S."/>
            <person name="Harris P."/>
            <person name="Powlowski J."/>
            <person name="Bellemare A."/>
            <person name="Taylor D."/>
            <person name="Butler G."/>
            <person name="de Vries R.P."/>
            <person name="Allijn I.E."/>
            <person name="van den Brink J."/>
            <person name="Ushinsky S."/>
            <person name="Storms R."/>
            <person name="Powell A.J."/>
            <person name="Paulsen I.T."/>
            <person name="Elbourne L.D.H."/>
            <person name="Baker S.E."/>
            <person name="Magnuson J."/>
            <person name="LaBoissiere S."/>
            <person name="Clutterbuck A.J."/>
            <person name="Martinez D."/>
            <person name="Wogulis M."/>
            <person name="de Leon A.L."/>
            <person name="Rey M.W."/>
            <person name="Tsang A."/>
        </authorList>
    </citation>
    <scope>NUCLEOTIDE SEQUENCE [LARGE SCALE GENOMIC DNA]</scope>
    <source>
        <strain evidence="3">ATCC 38088 / NRRL 8126</strain>
    </source>
</reference>
<feature type="compositionally biased region" description="Low complexity" evidence="1">
    <location>
        <begin position="144"/>
        <end position="153"/>
    </location>
</feature>